<comment type="caution">
    <text evidence="1">The sequence shown here is derived from an EMBL/GenBank/DDBJ whole genome shotgun (WGS) entry which is preliminary data.</text>
</comment>
<organism evidence="1 2">
    <name type="scientific">Mesorhabditis spiculigera</name>
    <dbReference type="NCBI Taxonomy" id="96644"/>
    <lineage>
        <taxon>Eukaryota</taxon>
        <taxon>Metazoa</taxon>
        <taxon>Ecdysozoa</taxon>
        <taxon>Nematoda</taxon>
        <taxon>Chromadorea</taxon>
        <taxon>Rhabditida</taxon>
        <taxon>Rhabditina</taxon>
        <taxon>Rhabditomorpha</taxon>
        <taxon>Rhabditoidea</taxon>
        <taxon>Rhabditidae</taxon>
        <taxon>Mesorhabditinae</taxon>
        <taxon>Mesorhabditis</taxon>
    </lineage>
</organism>
<gene>
    <name evidence="1" type="ORF">MSPICULIGERA_LOCUS17615</name>
</gene>
<protein>
    <submittedName>
        <fullName evidence="1">Uncharacterized protein</fullName>
    </submittedName>
</protein>
<sequence length="199" mass="22979">MPRKVNFVMIDARVPDVDEMAAEDEKIWLHDTKILIVDRQRDNCYRASSFQNMVRINNEEDRAYNVPFCSFIELLPQIRSIETLEMNVSTDYELLEGFASNLGIDIRAMQSDDLFEATDSGELLRKVFANYANGVDQLVVEVSDFLFLVSTNIYWRTTCQKRSTVLLCGKRGADHQSQHVAKNFIFVTTHGVCRQLRAW</sequence>
<accession>A0AA36D2C5</accession>
<dbReference type="Proteomes" id="UP001177023">
    <property type="component" value="Unassembled WGS sequence"/>
</dbReference>
<evidence type="ECO:0000313" key="2">
    <source>
        <dbReference type="Proteomes" id="UP001177023"/>
    </source>
</evidence>
<proteinExistence type="predicted"/>
<name>A0AA36D2C5_9BILA</name>
<evidence type="ECO:0000313" key="1">
    <source>
        <dbReference type="EMBL" id="CAJ0579396.1"/>
    </source>
</evidence>
<dbReference type="AlphaFoldDB" id="A0AA36D2C5"/>
<feature type="non-terminal residue" evidence="1">
    <location>
        <position position="1"/>
    </location>
</feature>
<dbReference type="EMBL" id="CATQJA010002656">
    <property type="protein sequence ID" value="CAJ0579396.1"/>
    <property type="molecule type" value="Genomic_DNA"/>
</dbReference>
<reference evidence="1" key="1">
    <citation type="submission" date="2023-06" db="EMBL/GenBank/DDBJ databases">
        <authorList>
            <person name="Delattre M."/>
        </authorList>
    </citation>
    <scope>NUCLEOTIDE SEQUENCE</scope>
    <source>
        <strain evidence="1">AF72</strain>
    </source>
</reference>
<keyword evidence="2" id="KW-1185">Reference proteome</keyword>